<organism evidence="1 2">
    <name type="scientific">Bauhinia variegata</name>
    <name type="common">Purple orchid tree</name>
    <name type="synonym">Phanera variegata</name>
    <dbReference type="NCBI Taxonomy" id="167791"/>
    <lineage>
        <taxon>Eukaryota</taxon>
        <taxon>Viridiplantae</taxon>
        <taxon>Streptophyta</taxon>
        <taxon>Embryophyta</taxon>
        <taxon>Tracheophyta</taxon>
        <taxon>Spermatophyta</taxon>
        <taxon>Magnoliopsida</taxon>
        <taxon>eudicotyledons</taxon>
        <taxon>Gunneridae</taxon>
        <taxon>Pentapetalae</taxon>
        <taxon>rosids</taxon>
        <taxon>fabids</taxon>
        <taxon>Fabales</taxon>
        <taxon>Fabaceae</taxon>
        <taxon>Cercidoideae</taxon>
        <taxon>Cercideae</taxon>
        <taxon>Bauhiniinae</taxon>
        <taxon>Bauhinia</taxon>
    </lineage>
</organism>
<dbReference type="EMBL" id="CM039429">
    <property type="protein sequence ID" value="KAI4347392.1"/>
    <property type="molecule type" value="Genomic_DNA"/>
</dbReference>
<protein>
    <submittedName>
        <fullName evidence="1">Uncharacterized protein</fullName>
    </submittedName>
</protein>
<evidence type="ECO:0000313" key="2">
    <source>
        <dbReference type="Proteomes" id="UP000828941"/>
    </source>
</evidence>
<comment type="caution">
    <text evidence="1">The sequence shown here is derived from an EMBL/GenBank/DDBJ whole genome shotgun (WGS) entry which is preliminary data.</text>
</comment>
<proteinExistence type="predicted"/>
<evidence type="ECO:0000313" key="1">
    <source>
        <dbReference type="EMBL" id="KAI4347392.1"/>
    </source>
</evidence>
<keyword evidence="2" id="KW-1185">Reference proteome</keyword>
<sequence length="471" mass="52773">MAKKLLLTTRGARSFCYNYKHSLTRWSLTRPPEWVSIEINKSARQSNIQWRGWSDATAVPFDKSNTLEAQKRVSREERRAMVESFVKKYREMNAGKFPTISNTIKQVGGSHYFVKKIVQQLGYESQMNSSNIMDGNSAVKELVNESKPLTETVSVSSGKTETTIDEHVQNEPQYLDDKEIVNVGHEEKGEPQTSRSLSDEAVTATVSVSHFTTADCNHMVRDAEESSLSSLEILNDVKTAVAESIYSDSVATENQLLTEQIEQSAASFNETSGNTYRKAQIHGSEYVDMERFVDEPVKSSLQMPNVSEKSDRNNAQAQSRDPQFVDMEKDAEEPSLSILQISNEVKAGSHSLTEELERSPASCNDKSGDSHGKAQSDNYEFVDVENHPVTNKKFIEKAEHGRREQAALEGLPGVDSAKHTMEHSQWSSILDENKRGNSNNEGEDLVVPKRSTLWRNLKSFADGVANLLRKL</sequence>
<accession>A0ACB9PFY2</accession>
<name>A0ACB9PFY2_BAUVA</name>
<dbReference type="Proteomes" id="UP000828941">
    <property type="component" value="Chromosome 4"/>
</dbReference>
<gene>
    <name evidence="1" type="ORF">L6164_008208</name>
</gene>
<reference evidence="1 2" key="1">
    <citation type="journal article" date="2022" name="DNA Res.">
        <title>Chromosomal-level genome assembly of the orchid tree Bauhinia variegata (Leguminosae; Cercidoideae) supports the allotetraploid origin hypothesis of Bauhinia.</title>
        <authorList>
            <person name="Zhong Y."/>
            <person name="Chen Y."/>
            <person name="Zheng D."/>
            <person name="Pang J."/>
            <person name="Liu Y."/>
            <person name="Luo S."/>
            <person name="Meng S."/>
            <person name="Qian L."/>
            <person name="Wei D."/>
            <person name="Dai S."/>
            <person name="Zhou R."/>
        </authorList>
    </citation>
    <scope>NUCLEOTIDE SEQUENCE [LARGE SCALE GENOMIC DNA]</scope>
    <source>
        <strain evidence="1">BV-YZ2020</strain>
    </source>
</reference>